<dbReference type="RefSeq" id="WP_330137194.1">
    <property type="nucleotide sequence ID" value="NZ_JAUTXY010000027.1"/>
</dbReference>
<dbReference type="Proteomes" id="UP001336020">
    <property type="component" value="Unassembled WGS sequence"/>
</dbReference>
<accession>A0ABU7LKQ1</accession>
<dbReference type="InterPro" id="IPR010310">
    <property type="entry name" value="T7SS_ESAT-6-like"/>
</dbReference>
<evidence type="ECO:0000313" key="1">
    <source>
        <dbReference type="EMBL" id="MEE2062095.1"/>
    </source>
</evidence>
<comment type="caution">
    <text evidence="1">The sequence shown here is derived from an EMBL/GenBank/DDBJ whole genome shotgun (WGS) entry which is preliminary data.</text>
</comment>
<reference evidence="1 2" key="1">
    <citation type="submission" date="2023-07" db="EMBL/GenBank/DDBJ databases">
        <authorList>
            <person name="Girao M."/>
            <person name="Carvalho M.F."/>
        </authorList>
    </citation>
    <scope>NUCLEOTIDE SEQUENCE [LARGE SCALE GENOMIC DNA]</scope>
    <source>
        <strain evidence="1 2">YIM65754</strain>
    </source>
</reference>
<protein>
    <submittedName>
        <fullName evidence="1">WXG100 family type VII secretion target</fullName>
    </submittedName>
</protein>
<dbReference type="NCBIfam" id="TIGR03930">
    <property type="entry name" value="WXG100_ESAT6"/>
    <property type="match status" value="1"/>
</dbReference>
<evidence type="ECO:0000313" key="2">
    <source>
        <dbReference type="Proteomes" id="UP001336020"/>
    </source>
</evidence>
<dbReference type="SUPFAM" id="SSF140453">
    <property type="entry name" value="EsxAB dimer-like"/>
    <property type="match status" value="1"/>
</dbReference>
<dbReference type="InterPro" id="IPR036689">
    <property type="entry name" value="ESAT-6-like_sf"/>
</dbReference>
<gene>
    <name evidence="1" type="ORF">Q7514_31685</name>
</gene>
<name>A0ABU7LKQ1_9NOCA</name>
<keyword evidence="2" id="KW-1185">Reference proteome</keyword>
<proteinExistence type="predicted"/>
<dbReference type="Pfam" id="PF06013">
    <property type="entry name" value="WXG100"/>
    <property type="match status" value="1"/>
</dbReference>
<organism evidence="1 2">
    <name type="scientific">Rhodococcus artemisiae</name>
    <dbReference type="NCBI Taxonomy" id="714159"/>
    <lineage>
        <taxon>Bacteria</taxon>
        <taxon>Bacillati</taxon>
        <taxon>Actinomycetota</taxon>
        <taxon>Actinomycetes</taxon>
        <taxon>Mycobacteriales</taxon>
        <taxon>Nocardiaceae</taxon>
        <taxon>Rhodococcus</taxon>
    </lineage>
</organism>
<dbReference type="Gene3D" id="1.10.287.1060">
    <property type="entry name" value="ESAT-6-like"/>
    <property type="match status" value="1"/>
</dbReference>
<sequence>MSEGETGSGQQLEVDPVVLGMTADRLDDSREALAGVVTALGNRVASSSADWTGTASGEFGRIMERWNHNARKLDDALLEIVDRVRNGGQRYAAQEEEHANEVAKVAASNSLLSGPF</sequence>
<dbReference type="EMBL" id="JAUTXY010000027">
    <property type="protein sequence ID" value="MEE2062095.1"/>
    <property type="molecule type" value="Genomic_DNA"/>
</dbReference>